<dbReference type="InterPro" id="IPR036388">
    <property type="entry name" value="WH-like_DNA-bd_sf"/>
</dbReference>
<dbReference type="GO" id="GO:0003677">
    <property type="term" value="F:DNA binding"/>
    <property type="evidence" value="ECO:0007669"/>
    <property type="project" value="UniProtKB-UniRule"/>
</dbReference>
<dbReference type="PRINTS" id="PR00364">
    <property type="entry name" value="DISEASERSIST"/>
</dbReference>
<reference evidence="8" key="1">
    <citation type="submission" date="2023-03" db="EMBL/GenBank/DDBJ databases">
        <title>Actinorhabdospora filicis NBRC 111898.</title>
        <authorList>
            <person name="Ichikawa N."/>
            <person name="Sato H."/>
            <person name="Tonouchi N."/>
        </authorList>
    </citation>
    <scope>NUCLEOTIDE SEQUENCE</scope>
    <source>
        <strain evidence="8">NBRC 111898</strain>
    </source>
</reference>
<organism evidence="8 9">
    <name type="scientific">Actinorhabdospora filicis</name>
    <dbReference type="NCBI Taxonomy" id="1785913"/>
    <lineage>
        <taxon>Bacteria</taxon>
        <taxon>Bacillati</taxon>
        <taxon>Actinomycetota</taxon>
        <taxon>Actinomycetes</taxon>
        <taxon>Micromonosporales</taxon>
        <taxon>Micromonosporaceae</taxon>
        <taxon>Actinorhabdospora</taxon>
    </lineage>
</organism>
<evidence type="ECO:0000256" key="3">
    <source>
        <dbReference type="ARBA" id="ARBA00023015"/>
    </source>
</evidence>
<dbReference type="InterPro" id="IPR001867">
    <property type="entry name" value="OmpR/PhoB-type_DNA-bd"/>
</dbReference>
<dbReference type="SMART" id="SM01043">
    <property type="entry name" value="BTAD"/>
    <property type="match status" value="1"/>
</dbReference>
<proteinExistence type="inferred from homology"/>
<keyword evidence="4 6" id="KW-0238">DNA-binding</keyword>
<evidence type="ECO:0000313" key="9">
    <source>
        <dbReference type="Proteomes" id="UP001165079"/>
    </source>
</evidence>
<evidence type="ECO:0000256" key="1">
    <source>
        <dbReference type="ARBA" id="ARBA00005820"/>
    </source>
</evidence>
<dbReference type="EMBL" id="BSTX01000003">
    <property type="protein sequence ID" value="GLZ79536.1"/>
    <property type="molecule type" value="Genomic_DNA"/>
</dbReference>
<dbReference type="Proteomes" id="UP001165079">
    <property type="component" value="Unassembled WGS sequence"/>
</dbReference>
<keyword evidence="5" id="KW-0804">Transcription</keyword>
<dbReference type="InterPro" id="IPR005158">
    <property type="entry name" value="BTAD"/>
</dbReference>
<dbReference type="GO" id="GO:0000160">
    <property type="term" value="P:phosphorelay signal transduction system"/>
    <property type="evidence" value="ECO:0007669"/>
    <property type="project" value="InterPro"/>
</dbReference>
<dbReference type="PANTHER" id="PTHR35807:SF1">
    <property type="entry name" value="TRANSCRIPTIONAL REGULATOR REDD"/>
    <property type="match status" value="1"/>
</dbReference>
<keyword evidence="2" id="KW-0677">Repeat</keyword>
<feature type="DNA-binding region" description="OmpR/PhoB-type" evidence="6">
    <location>
        <begin position="1"/>
        <end position="82"/>
    </location>
</feature>
<dbReference type="InterPro" id="IPR016032">
    <property type="entry name" value="Sig_transdc_resp-reg_C-effctor"/>
</dbReference>
<accession>A0A9W6WBG2</accession>
<dbReference type="InterPro" id="IPR019734">
    <property type="entry name" value="TPR_rpt"/>
</dbReference>
<dbReference type="SUPFAM" id="SSF52540">
    <property type="entry name" value="P-loop containing nucleoside triphosphate hydrolases"/>
    <property type="match status" value="1"/>
</dbReference>
<evidence type="ECO:0000259" key="7">
    <source>
        <dbReference type="PROSITE" id="PS51755"/>
    </source>
</evidence>
<dbReference type="PROSITE" id="PS51755">
    <property type="entry name" value="OMPR_PHOB"/>
    <property type="match status" value="1"/>
</dbReference>
<dbReference type="Pfam" id="PF00931">
    <property type="entry name" value="NB-ARC"/>
    <property type="match status" value="1"/>
</dbReference>
<feature type="domain" description="OmpR/PhoB-type" evidence="7">
    <location>
        <begin position="1"/>
        <end position="82"/>
    </location>
</feature>
<evidence type="ECO:0000313" key="8">
    <source>
        <dbReference type="EMBL" id="GLZ79536.1"/>
    </source>
</evidence>
<sequence length="921" mass="99407">MRVHTGDTTAHVDGSKQRALLGALIARAGRAVSTDALTTALWGDSPPASPRKAITWHIGQVRELLDRPDRLTWRGGGYVLSAEPGEIDAARFEELRTAGLTALRDDDPATAADRFAEALGLWRGEAYADVPEHAVPDGEATRLEGLRLDVLAHRITADLDLGRHDALVPELTGLVAAHPLDEGFRARLMLALYRSGRRADALEVYREGRRLLVSELGLEPGPELRAMEQTVLAGESVADEPARTTGPAELPAAPRAFTGREDDIAGLLAVFDDPGAVCAVAGPGGIGKSALALHVAHKLAPRFPDGQLYVNLHGTTPDVKSLAPEEVLGRFLRSLLGEAPAAALDVEELAGRFRSATAGKRLLIVIDDARDAAQVRPLLPGSPTCAVIVTGRRLLSTLDEAVLHRLEVLPERESLAVLSRLVGERRVAAEPTAARDITRHCDGLPLALIVAAARLRSRPRASLASLAVRLGAEDARLGELALDDRAVRASLAVSHRELAEEVDGARAARLFGLLGVADTPDLTVPVAAALADVGDPAAGELLGRLVDAQLLDEHDERFRLHDLVRLFAKEQGVPREEAVDAFERVLGHYAGFARRILGVFEPSATFRREFRVSAAERPGPSPADREEALRWLRAEVDNLHAVLRQATTMPPERAAQAVTISFLVKLPLHYAKAWGDMRTIALQAIAVADALGDPELRLTSHRDLAEMLLPLNLVDEALVHLGIALESVRLMDERSGEASILGITGAAYRRLGRYQEALVMFGQGVEKAREYGLAQVEAATLVEMGFLYAKLDDRDAALDAQERAAVIAESLGSPHGQAITSAAIASLLYDKKRFQESADRFQHAIEMNRAAGQEDVAVAADYTWGLAEAQYAMGRKAEARVNWDLSLALLQRLGLITEEEKERLAGEELPEPPPIISMRRT</sequence>
<dbReference type="Gene3D" id="3.40.50.300">
    <property type="entry name" value="P-loop containing nucleotide triphosphate hydrolases"/>
    <property type="match status" value="1"/>
</dbReference>
<keyword evidence="9" id="KW-1185">Reference proteome</keyword>
<dbReference type="SUPFAM" id="SSF46894">
    <property type="entry name" value="C-terminal effector domain of the bipartite response regulators"/>
    <property type="match status" value="1"/>
</dbReference>
<dbReference type="InterPro" id="IPR002182">
    <property type="entry name" value="NB-ARC"/>
</dbReference>
<dbReference type="SMART" id="SM00862">
    <property type="entry name" value="Trans_reg_C"/>
    <property type="match status" value="1"/>
</dbReference>
<dbReference type="InterPro" id="IPR011990">
    <property type="entry name" value="TPR-like_helical_dom_sf"/>
</dbReference>
<comment type="similarity">
    <text evidence="1">Belongs to the AfsR/DnrI/RedD regulatory family.</text>
</comment>
<dbReference type="CDD" id="cd15831">
    <property type="entry name" value="BTAD"/>
    <property type="match status" value="1"/>
</dbReference>
<gene>
    <name evidence="8" type="ORF">Afil01_43430</name>
</gene>
<dbReference type="SMART" id="SM00028">
    <property type="entry name" value="TPR"/>
    <property type="match status" value="4"/>
</dbReference>
<dbReference type="Gene3D" id="1.25.40.10">
    <property type="entry name" value="Tetratricopeptide repeat domain"/>
    <property type="match status" value="2"/>
</dbReference>
<name>A0A9W6WBG2_9ACTN</name>
<dbReference type="GO" id="GO:0043531">
    <property type="term" value="F:ADP binding"/>
    <property type="evidence" value="ECO:0007669"/>
    <property type="project" value="InterPro"/>
</dbReference>
<dbReference type="Gene3D" id="1.10.8.430">
    <property type="entry name" value="Helical domain of apoptotic protease-activating factors"/>
    <property type="match status" value="1"/>
</dbReference>
<dbReference type="InterPro" id="IPR051677">
    <property type="entry name" value="AfsR-DnrI-RedD_regulator"/>
</dbReference>
<dbReference type="SUPFAM" id="SSF48452">
    <property type="entry name" value="TPR-like"/>
    <property type="match status" value="2"/>
</dbReference>
<keyword evidence="3" id="KW-0805">Transcription regulation</keyword>
<evidence type="ECO:0000256" key="4">
    <source>
        <dbReference type="ARBA" id="ARBA00023125"/>
    </source>
</evidence>
<dbReference type="Pfam" id="PF00486">
    <property type="entry name" value="Trans_reg_C"/>
    <property type="match status" value="1"/>
</dbReference>
<evidence type="ECO:0000256" key="6">
    <source>
        <dbReference type="PROSITE-ProRule" id="PRU01091"/>
    </source>
</evidence>
<dbReference type="Pfam" id="PF03704">
    <property type="entry name" value="BTAD"/>
    <property type="match status" value="1"/>
</dbReference>
<dbReference type="RefSeq" id="WP_285664688.1">
    <property type="nucleotide sequence ID" value="NZ_BSTX01000003.1"/>
</dbReference>
<dbReference type="Gene3D" id="1.10.10.10">
    <property type="entry name" value="Winged helix-like DNA-binding domain superfamily/Winged helix DNA-binding domain"/>
    <property type="match status" value="1"/>
</dbReference>
<dbReference type="InterPro" id="IPR027417">
    <property type="entry name" value="P-loop_NTPase"/>
</dbReference>
<evidence type="ECO:0000256" key="5">
    <source>
        <dbReference type="ARBA" id="ARBA00023163"/>
    </source>
</evidence>
<dbReference type="PANTHER" id="PTHR35807">
    <property type="entry name" value="TRANSCRIPTIONAL REGULATOR REDD-RELATED"/>
    <property type="match status" value="1"/>
</dbReference>
<dbReference type="InterPro" id="IPR042197">
    <property type="entry name" value="Apaf_helical"/>
</dbReference>
<dbReference type="GO" id="GO:0006355">
    <property type="term" value="P:regulation of DNA-templated transcription"/>
    <property type="evidence" value="ECO:0007669"/>
    <property type="project" value="InterPro"/>
</dbReference>
<comment type="caution">
    <text evidence="8">The sequence shown here is derived from an EMBL/GenBank/DDBJ whole genome shotgun (WGS) entry which is preliminary data.</text>
</comment>
<dbReference type="Pfam" id="PF13424">
    <property type="entry name" value="TPR_12"/>
    <property type="match status" value="1"/>
</dbReference>
<evidence type="ECO:0000256" key="2">
    <source>
        <dbReference type="ARBA" id="ARBA00022737"/>
    </source>
</evidence>
<protein>
    <submittedName>
        <fullName evidence="8">SARP family transcriptional regulator</fullName>
    </submittedName>
</protein>
<dbReference type="AlphaFoldDB" id="A0A9W6WBG2"/>